<reference evidence="5 6" key="1">
    <citation type="submission" date="2024-07" db="EMBL/GenBank/DDBJ databases">
        <authorList>
            <person name="Hebao G."/>
        </authorList>
    </citation>
    <scope>NUCLEOTIDE SEQUENCE [LARGE SCALE GENOMIC DNA]</scope>
    <source>
        <strain evidence="5 6">ACCC 02193</strain>
    </source>
</reference>
<dbReference type="Proteomes" id="UP001565243">
    <property type="component" value="Unassembled WGS sequence"/>
</dbReference>
<comment type="subcellular location">
    <subcellularLocation>
        <location evidence="1">Fimbrium</location>
    </subcellularLocation>
</comment>
<comment type="caution">
    <text evidence="5">The sequence shown here is derived from an EMBL/GenBank/DDBJ whole genome shotgun (WGS) entry which is preliminary data.</text>
</comment>
<evidence type="ECO:0000256" key="4">
    <source>
        <dbReference type="SAM" id="SignalP"/>
    </source>
</evidence>
<evidence type="ECO:0000256" key="2">
    <source>
        <dbReference type="ARBA" id="ARBA00006671"/>
    </source>
</evidence>
<gene>
    <name evidence="5" type="ORF">AB6T85_16975</name>
</gene>
<dbReference type="InterPro" id="IPR008966">
    <property type="entry name" value="Adhesion_dom_sf"/>
</dbReference>
<dbReference type="InterPro" id="IPR036937">
    <property type="entry name" value="Adhesion_dom_fimbrial_sf"/>
</dbReference>
<dbReference type="Gene3D" id="2.60.40.1090">
    <property type="entry name" value="Fimbrial-type adhesion domain"/>
    <property type="match status" value="1"/>
</dbReference>
<dbReference type="PANTHER" id="PTHR33420:SF10">
    <property type="entry name" value="FIMBRIAE MAJOR SUBUNIT"/>
    <property type="match status" value="1"/>
</dbReference>
<dbReference type="PANTHER" id="PTHR33420">
    <property type="entry name" value="FIMBRIAL SUBUNIT ELFA-RELATED"/>
    <property type="match status" value="1"/>
</dbReference>
<dbReference type="RefSeq" id="WP_369896240.1">
    <property type="nucleotide sequence ID" value="NZ_JBGFFX010000011.1"/>
</dbReference>
<name>A0ABV4EBB4_9GAMM</name>
<keyword evidence="6" id="KW-1185">Reference proteome</keyword>
<dbReference type="InterPro" id="IPR050263">
    <property type="entry name" value="Bact_Fimbrial_Adh_Pro"/>
</dbReference>
<organism evidence="5 6">
    <name type="scientific">Erwinia aeris</name>
    <dbReference type="NCBI Taxonomy" id="3239803"/>
    <lineage>
        <taxon>Bacteria</taxon>
        <taxon>Pseudomonadati</taxon>
        <taxon>Pseudomonadota</taxon>
        <taxon>Gammaproteobacteria</taxon>
        <taxon>Enterobacterales</taxon>
        <taxon>Erwiniaceae</taxon>
        <taxon>Erwinia</taxon>
    </lineage>
</organism>
<dbReference type="EMBL" id="JBGFFX010000011">
    <property type="protein sequence ID" value="MEY8772098.1"/>
    <property type="molecule type" value="Genomic_DNA"/>
</dbReference>
<proteinExistence type="inferred from homology"/>
<feature type="chain" id="PRO_5046357879" evidence="4">
    <location>
        <begin position="22"/>
        <end position="193"/>
    </location>
</feature>
<keyword evidence="3" id="KW-0281">Fimbrium</keyword>
<comment type="similarity">
    <text evidence="2">Belongs to the fimbrial protein family.</text>
</comment>
<evidence type="ECO:0000256" key="3">
    <source>
        <dbReference type="ARBA" id="ARBA00023263"/>
    </source>
</evidence>
<protein>
    <submittedName>
        <fullName evidence="5">Fimbrial protein</fullName>
    </submittedName>
</protein>
<evidence type="ECO:0000313" key="6">
    <source>
        <dbReference type="Proteomes" id="UP001565243"/>
    </source>
</evidence>
<sequence>MKKLLIAAALATAFTGVTAQAASTDSSGTITFNGELTATTCKVNVNGSGNSDGDVTLPTLETSTMSAQAATAGDTHFNMALTECKLANDMTEVSAFFQYGSTVNTNGRLTNQSTATEKSNVTLELLDANSTTLNVIAVGDDSQKANASYKEVTLDANGVGSASLDYVVRYYAEDAAATAGKVSSSVVYALQYK</sequence>
<dbReference type="InterPro" id="IPR039458">
    <property type="entry name" value="FimA-like"/>
</dbReference>
<evidence type="ECO:0000313" key="5">
    <source>
        <dbReference type="EMBL" id="MEY8772098.1"/>
    </source>
</evidence>
<dbReference type="Pfam" id="PF16970">
    <property type="entry name" value="FimA"/>
    <property type="match status" value="1"/>
</dbReference>
<evidence type="ECO:0000256" key="1">
    <source>
        <dbReference type="ARBA" id="ARBA00004561"/>
    </source>
</evidence>
<dbReference type="SUPFAM" id="SSF49401">
    <property type="entry name" value="Bacterial adhesins"/>
    <property type="match status" value="1"/>
</dbReference>
<keyword evidence="4" id="KW-0732">Signal</keyword>
<feature type="signal peptide" evidence="4">
    <location>
        <begin position="1"/>
        <end position="21"/>
    </location>
</feature>
<accession>A0ABV4EBB4</accession>